<dbReference type="RefSeq" id="XP_013177788.1">
    <property type="nucleotide sequence ID" value="XM_013322334.1"/>
</dbReference>
<feature type="signal peptide" evidence="1">
    <location>
        <begin position="1"/>
        <end position="22"/>
    </location>
</feature>
<dbReference type="OrthoDB" id="6236007at2759"/>
<organism evidence="3">
    <name type="scientific">Papilio xuthus</name>
    <name type="common">Asian swallowtail butterfly</name>
    <dbReference type="NCBI Taxonomy" id="66420"/>
    <lineage>
        <taxon>Eukaryota</taxon>
        <taxon>Metazoa</taxon>
        <taxon>Ecdysozoa</taxon>
        <taxon>Arthropoda</taxon>
        <taxon>Hexapoda</taxon>
        <taxon>Insecta</taxon>
        <taxon>Pterygota</taxon>
        <taxon>Neoptera</taxon>
        <taxon>Endopterygota</taxon>
        <taxon>Lepidoptera</taxon>
        <taxon>Glossata</taxon>
        <taxon>Ditrysia</taxon>
        <taxon>Papilionoidea</taxon>
        <taxon>Papilionidae</taxon>
        <taxon>Papilioninae</taxon>
        <taxon>Papilio</taxon>
    </lineage>
</organism>
<evidence type="ECO:0000259" key="2">
    <source>
        <dbReference type="Pfam" id="PF01826"/>
    </source>
</evidence>
<accession>I4DPJ1</accession>
<dbReference type="GeneID" id="106125226"/>
<dbReference type="CDD" id="cd19941">
    <property type="entry name" value="TIL"/>
    <property type="match status" value="1"/>
</dbReference>
<dbReference type="AlphaFoldDB" id="I4DPJ1"/>
<dbReference type="SUPFAM" id="SSF57567">
    <property type="entry name" value="Serine protease inhibitors"/>
    <property type="match status" value="1"/>
</dbReference>
<dbReference type="InterPro" id="IPR002919">
    <property type="entry name" value="TIL_dom"/>
</dbReference>
<dbReference type="Proteomes" id="UP000694872">
    <property type="component" value="Unplaced"/>
</dbReference>
<evidence type="ECO:0000256" key="1">
    <source>
        <dbReference type="SAM" id="SignalP"/>
    </source>
</evidence>
<dbReference type="KEGG" id="pxu:106125226"/>
<sequence length="91" mass="10499">MRVYMSFVLCCTFMFLVKYGSADPMRCSKPNEILDCMSPCAEKTCQTRNTECTKESFGICRVKCVCKNGFYRDTNDNCISVKDCDYQVHRS</sequence>
<protein>
    <submittedName>
        <fullName evidence="4">Chymotrypsin inhibitor-like</fullName>
    </submittedName>
</protein>
<keyword evidence="1" id="KW-0732">Signal</keyword>
<name>I4DPJ1_PAPXU</name>
<proteinExistence type="evidence at transcript level"/>
<feature type="chain" id="PRO_5044734767" evidence="1">
    <location>
        <begin position="23"/>
        <end position="91"/>
    </location>
</feature>
<dbReference type="Pfam" id="PF01826">
    <property type="entry name" value="TIL"/>
    <property type="match status" value="1"/>
</dbReference>
<dbReference type="InterPro" id="IPR036084">
    <property type="entry name" value="Ser_inhib-like_sf"/>
</dbReference>
<feature type="domain" description="TIL" evidence="2">
    <location>
        <begin position="27"/>
        <end position="84"/>
    </location>
</feature>
<dbReference type="EMBL" id="AK403632">
    <property type="protein sequence ID" value="BAM19831.1"/>
    <property type="molecule type" value="mRNA"/>
</dbReference>
<reference evidence="4" key="2">
    <citation type="submission" date="2025-04" db="UniProtKB">
        <authorList>
            <consortium name="RefSeq"/>
        </authorList>
    </citation>
    <scope>IDENTIFICATION</scope>
</reference>
<dbReference type="Gene3D" id="2.10.25.10">
    <property type="entry name" value="Laminin"/>
    <property type="match status" value="1"/>
</dbReference>
<evidence type="ECO:0000313" key="4">
    <source>
        <dbReference type="RefSeq" id="XP_013177788.1"/>
    </source>
</evidence>
<evidence type="ECO:0000313" key="3">
    <source>
        <dbReference type="EMBL" id="BAM19831.1"/>
    </source>
</evidence>
<gene>
    <name evidence="4" type="primary">LOC106125226</name>
</gene>
<reference evidence="3" key="1">
    <citation type="journal article" date="2012" name="BMC Biol.">
        <title>Comprehensive microarray-based analysis for stage-specific larval camouflage pattern-associated genes in the swallowtail butterfly, Papilio xuthus.</title>
        <authorList>
            <person name="Futahashi R."/>
            <person name="Shirataki H."/>
            <person name="Narita T."/>
            <person name="Mita K."/>
            <person name="Fujiwara H."/>
        </authorList>
    </citation>
    <scope>NUCLEOTIDE SEQUENCE</scope>
    <source>
        <tissue evidence="3">Epidermis</tissue>
    </source>
</reference>